<keyword evidence="4" id="KW-1003">Cell membrane</keyword>
<dbReference type="GO" id="GO:0042910">
    <property type="term" value="F:xenobiotic transmembrane transporter activity"/>
    <property type="evidence" value="ECO:0007669"/>
    <property type="project" value="InterPro"/>
</dbReference>
<dbReference type="GO" id="GO:0006811">
    <property type="term" value="P:monoatomic ion transport"/>
    <property type="evidence" value="ECO:0007669"/>
    <property type="project" value="UniProtKB-KW"/>
</dbReference>
<feature type="transmembrane region" description="Helical" evidence="10">
    <location>
        <begin position="389"/>
        <end position="407"/>
    </location>
</feature>
<dbReference type="GO" id="GO:0015297">
    <property type="term" value="F:antiporter activity"/>
    <property type="evidence" value="ECO:0007669"/>
    <property type="project" value="UniProtKB-KW"/>
</dbReference>
<dbReference type="Pfam" id="PF01554">
    <property type="entry name" value="MatE"/>
    <property type="match status" value="2"/>
</dbReference>
<protein>
    <recommendedName>
        <fullName evidence="9">Multidrug-efflux transporter</fullName>
    </recommendedName>
</protein>
<name>A0A9D2APF8_9BACT</name>
<organism evidence="11 12">
    <name type="scientific">Candidatus Barnesiella excrementipullorum</name>
    <dbReference type="NCBI Taxonomy" id="2838479"/>
    <lineage>
        <taxon>Bacteria</taxon>
        <taxon>Pseudomonadati</taxon>
        <taxon>Bacteroidota</taxon>
        <taxon>Bacteroidia</taxon>
        <taxon>Bacteroidales</taxon>
        <taxon>Barnesiellaceae</taxon>
        <taxon>Barnesiella</taxon>
    </lineage>
</organism>
<dbReference type="CDD" id="cd13131">
    <property type="entry name" value="MATE_NorM_like"/>
    <property type="match status" value="1"/>
</dbReference>
<keyword evidence="3" id="KW-0050">Antiport</keyword>
<dbReference type="NCBIfam" id="TIGR00797">
    <property type="entry name" value="matE"/>
    <property type="match status" value="1"/>
</dbReference>
<feature type="transmembrane region" description="Helical" evidence="10">
    <location>
        <begin position="132"/>
        <end position="150"/>
    </location>
</feature>
<feature type="transmembrane region" description="Helical" evidence="10">
    <location>
        <begin position="12"/>
        <end position="32"/>
    </location>
</feature>
<evidence type="ECO:0000256" key="1">
    <source>
        <dbReference type="ARBA" id="ARBA00004651"/>
    </source>
</evidence>
<dbReference type="Proteomes" id="UP000824246">
    <property type="component" value="Unassembled WGS sequence"/>
</dbReference>
<feature type="transmembrane region" description="Helical" evidence="10">
    <location>
        <begin position="413"/>
        <end position="435"/>
    </location>
</feature>
<comment type="caution">
    <text evidence="11">The sequence shown here is derived from an EMBL/GenBank/DDBJ whole genome shotgun (WGS) entry which is preliminary data.</text>
</comment>
<accession>A0A9D2APF8</accession>
<comment type="subcellular location">
    <subcellularLocation>
        <location evidence="1">Cell membrane</location>
        <topology evidence="1">Multi-pass membrane protein</topology>
    </subcellularLocation>
</comment>
<keyword evidence="6 10" id="KW-1133">Transmembrane helix</keyword>
<gene>
    <name evidence="11" type="ORF">H9982_02490</name>
</gene>
<proteinExistence type="predicted"/>
<feature type="transmembrane region" description="Helical" evidence="10">
    <location>
        <begin position="96"/>
        <end position="117"/>
    </location>
</feature>
<dbReference type="InterPro" id="IPR050222">
    <property type="entry name" value="MATE_MdtK"/>
</dbReference>
<feature type="transmembrane region" description="Helical" evidence="10">
    <location>
        <begin position="317"/>
        <end position="339"/>
    </location>
</feature>
<dbReference type="PANTHER" id="PTHR43298">
    <property type="entry name" value="MULTIDRUG RESISTANCE PROTEIN NORM-RELATED"/>
    <property type="match status" value="1"/>
</dbReference>
<evidence type="ECO:0000256" key="7">
    <source>
        <dbReference type="ARBA" id="ARBA00023065"/>
    </source>
</evidence>
<dbReference type="AlphaFoldDB" id="A0A9D2APF8"/>
<keyword evidence="7" id="KW-0406">Ion transport</keyword>
<dbReference type="InterPro" id="IPR002528">
    <property type="entry name" value="MATE_fam"/>
</dbReference>
<evidence type="ECO:0000256" key="4">
    <source>
        <dbReference type="ARBA" id="ARBA00022475"/>
    </source>
</evidence>
<keyword evidence="8 10" id="KW-0472">Membrane</keyword>
<feature type="transmembrane region" description="Helical" evidence="10">
    <location>
        <begin position="258"/>
        <end position="280"/>
    </location>
</feature>
<feature type="transmembrane region" description="Helical" evidence="10">
    <location>
        <begin position="162"/>
        <end position="185"/>
    </location>
</feature>
<evidence type="ECO:0000313" key="11">
    <source>
        <dbReference type="EMBL" id="HIX45070.1"/>
    </source>
</evidence>
<reference evidence="11" key="2">
    <citation type="submission" date="2021-04" db="EMBL/GenBank/DDBJ databases">
        <authorList>
            <person name="Gilroy R."/>
        </authorList>
    </citation>
    <scope>NUCLEOTIDE SEQUENCE</scope>
    <source>
        <strain evidence="11">ChiHjej12B11-16260</strain>
    </source>
</reference>
<evidence type="ECO:0000256" key="2">
    <source>
        <dbReference type="ARBA" id="ARBA00022448"/>
    </source>
</evidence>
<keyword evidence="5 10" id="KW-0812">Transmembrane</keyword>
<evidence type="ECO:0000256" key="8">
    <source>
        <dbReference type="ARBA" id="ARBA00023136"/>
    </source>
</evidence>
<sequence length="453" mass="49196">MKRFIANNMPRYRALLVLGVPIIFGQLGVIIMGFADTLMIGRHSTDELAASAFVNTIFNLVLIFSAGFASGITPEVGALFGRGDSRGVGAVLRDSLAANITVALLAMLVMLAIYPFLPYMGQPAELLPYARPYYLVQVASLPFVLLFYGYKQFTDGITDTRIGMWILLGSNVLNIICNYILIYGACGMPELGLTGAGISTLFSRVMMCAVLAFIFHRTDRYKAFREGFSASRVSRAGLGKLYSLGFPLGIQTALESSAWSLSAIMIGWLGAIPLAAYQITVTLGNIGYMAYLGMGSAVAVQVSRYTGASQFGEVRAVVTSGAHLLFAQAFLTGMLLFLLRNFIPSWFTDDADVIAVVQTLVIPLIIYQFADAVQINYSNALRGLADVRALMLISLAAFYCLALPVAYLCGFTLGMGVVGVWMGFPVGLFTVAILFRWRFGVCLRRIERESVIV</sequence>
<evidence type="ECO:0000256" key="10">
    <source>
        <dbReference type="SAM" id="Phobius"/>
    </source>
</evidence>
<evidence type="ECO:0000256" key="5">
    <source>
        <dbReference type="ARBA" id="ARBA00022692"/>
    </source>
</evidence>
<dbReference type="PANTHER" id="PTHR43298:SF2">
    <property type="entry name" value="FMN_FAD EXPORTER YEEO-RELATED"/>
    <property type="match status" value="1"/>
</dbReference>
<evidence type="ECO:0000256" key="9">
    <source>
        <dbReference type="ARBA" id="ARBA00031636"/>
    </source>
</evidence>
<keyword evidence="2" id="KW-0813">Transport</keyword>
<evidence type="ECO:0000256" key="6">
    <source>
        <dbReference type="ARBA" id="ARBA00022989"/>
    </source>
</evidence>
<dbReference type="EMBL" id="DXFB01000064">
    <property type="protein sequence ID" value="HIX45070.1"/>
    <property type="molecule type" value="Genomic_DNA"/>
</dbReference>
<evidence type="ECO:0000256" key="3">
    <source>
        <dbReference type="ARBA" id="ARBA00022449"/>
    </source>
</evidence>
<evidence type="ECO:0000313" key="12">
    <source>
        <dbReference type="Proteomes" id="UP000824246"/>
    </source>
</evidence>
<feature type="transmembrane region" description="Helical" evidence="10">
    <location>
        <begin position="286"/>
        <end position="305"/>
    </location>
</feature>
<dbReference type="GO" id="GO:0005886">
    <property type="term" value="C:plasma membrane"/>
    <property type="evidence" value="ECO:0007669"/>
    <property type="project" value="UniProtKB-SubCell"/>
</dbReference>
<dbReference type="InterPro" id="IPR048279">
    <property type="entry name" value="MdtK-like"/>
</dbReference>
<feature type="transmembrane region" description="Helical" evidence="10">
    <location>
        <begin position="52"/>
        <end position="76"/>
    </location>
</feature>
<dbReference type="PIRSF" id="PIRSF006603">
    <property type="entry name" value="DinF"/>
    <property type="match status" value="1"/>
</dbReference>
<reference evidence="11" key="1">
    <citation type="journal article" date="2021" name="PeerJ">
        <title>Extensive microbial diversity within the chicken gut microbiome revealed by metagenomics and culture.</title>
        <authorList>
            <person name="Gilroy R."/>
            <person name="Ravi A."/>
            <person name="Getino M."/>
            <person name="Pursley I."/>
            <person name="Horton D.L."/>
            <person name="Alikhan N.F."/>
            <person name="Baker D."/>
            <person name="Gharbi K."/>
            <person name="Hall N."/>
            <person name="Watson M."/>
            <person name="Adriaenssens E.M."/>
            <person name="Foster-Nyarko E."/>
            <person name="Jarju S."/>
            <person name="Secka A."/>
            <person name="Antonio M."/>
            <person name="Oren A."/>
            <person name="Chaudhuri R.R."/>
            <person name="La Ragione R."/>
            <person name="Hildebrand F."/>
            <person name="Pallen M.J."/>
        </authorList>
    </citation>
    <scope>NUCLEOTIDE SEQUENCE</scope>
    <source>
        <strain evidence="11">ChiHjej12B11-16260</strain>
    </source>
</reference>
<feature type="transmembrane region" description="Helical" evidence="10">
    <location>
        <begin position="351"/>
        <end position="369"/>
    </location>
</feature>
<feature type="transmembrane region" description="Helical" evidence="10">
    <location>
        <begin position="191"/>
        <end position="215"/>
    </location>
</feature>